<evidence type="ECO:0000256" key="2">
    <source>
        <dbReference type="ARBA" id="ARBA00022771"/>
    </source>
</evidence>
<dbReference type="InterPro" id="IPR013083">
    <property type="entry name" value="Znf_RING/FYVE/PHD"/>
</dbReference>
<keyword evidence="1" id="KW-0479">Metal-binding</keyword>
<accession>A0AA41V5F5</accession>
<evidence type="ECO:0000256" key="4">
    <source>
        <dbReference type="PROSITE-ProRule" id="PRU00175"/>
    </source>
</evidence>
<dbReference type="Pfam" id="PF13445">
    <property type="entry name" value="zf-RING_UBOX"/>
    <property type="match status" value="1"/>
</dbReference>
<sequence length="244" mass="26731">MGKRRRNLKKPLICSSDIARPCSSGKNFSSEVKSANEVPHNTKPINSSTGSKSHASELAQVYQNGIGHSVFLSRPRHHSINHYPHQGFGNTAGSLSLLNKNTTPLFDEKFFCNLANRWHTQPGCRPGITDAIAKISHKSTGRIRASSSVKDATATTTTHDIVKALCGICLNLLNKKPYNNQDETEPSHELSVVAILVCGHVYHGDCLEQRTSELDKSDPSCPICFESISLPSNKDNVTVVREDN</sequence>
<dbReference type="PROSITE" id="PS50089">
    <property type="entry name" value="ZF_RING_2"/>
    <property type="match status" value="1"/>
</dbReference>
<proteinExistence type="predicted"/>
<evidence type="ECO:0000256" key="3">
    <source>
        <dbReference type="ARBA" id="ARBA00022833"/>
    </source>
</evidence>
<dbReference type="AlphaFoldDB" id="A0AA41V5F5"/>
<protein>
    <recommendedName>
        <fullName evidence="6">RING-type domain-containing protein</fullName>
    </recommendedName>
</protein>
<evidence type="ECO:0000256" key="1">
    <source>
        <dbReference type="ARBA" id="ARBA00022723"/>
    </source>
</evidence>
<evidence type="ECO:0000259" key="6">
    <source>
        <dbReference type="PROSITE" id="PS50089"/>
    </source>
</evidence>
<reference evidence="7" key="1">
    <citation type="submission" date="2022-03" db="EMBL/GenBank/DDBJ databases">
        <title>A functionally conserved STORR gene fusion in Papaver species that diverged 16.8 million years ago.</title>
        <authorList>
            <person name="Catania T."/>
        </authorList>
    </citation>
    <scope>NUCLEOTIDE SEQUENCE</scope>
    <source>
        <strain evidence="7">S-191538</strain>
    </source>
</reference>
<dbReference type="SMART" id="SM00184">
    <property type="entry name" value="RING"/>
    <property type="match status" value="1"/>
</dbReference>
<dbReference type="EMBL" id="JAJJMA010126147">
    <property type="protein sequence ID" value="MCL7032717.1"/>
    <property type="molecule type" value="Genomic_DNA"/>
</dbReference>
<evidence type="ECO:0000313" key="7">
    <source>
        <dbReference type="EMBL" id="MCL7032717.1"/>
    </source>
</evidence>
<evidence type="ECO:0000256" key="5">
    <source>
        <dbReference type="SAM" id="MobiDB-lite"/>
    </source>
</evidence>
<dbReference type="PANTHER" id="PTHR31150">
    <property type="entry name" value="EXPRESSED PROTEIN"/>
    <property type="match status" value="1"/>
</dbReference>
<keyword evidence="3" id="KW-0862">Zinc</keyword>
<organism evidence="7 8">
    <name type="scientific">Papaver nudicaule</name>
    <name type="common">Iceland poppy</name>
    <dbReference type="NCBI Taxonomy" id="74823"/>
    <lineage>
        <taxon>Eukaryota</taxon>
        <taxon>Viridiplantae</taxon>
        <taxon>Streptophyta</taxon>
        <taxon>Embryophyta</taxon>
        <taxon>Tracheophyta</taxon>
        <taxon>Spermatophyta</taxon>
        <taxon>Magnoliopsida</taxon>
        <taxon>Ranunculales</taxon>
        <taxon>Papaveraceae</taxon>
        <taxon>Papaveroideae</taxon>
        <taxon>Papaver</taxon>
    </lineage>
</organism>
<dbReference type="Proteomes" id="UP001177140">
    <property type="component" value="Unassembled WGS sequence"/>
</dbReference>
<name>A0AA41V5F5_PAPNU</name>
<dbReference type="SUPFAM" id="SSF57850">
    <property type="entry name" value="RING/U-box"/>
    <property type="match status" value="1"/>
</dbReference>
<keyword evidence="8" id="KW-1185">Reference proteome</keyword>
<dbReference type="PANTHER" id="PTHR31150:SF6">
    <property type="entry name" value="ZINC ION BINDING PROTEIN"/>
    <property type="match status" value="1"/>
</dbReference>
<dbReference type="Gene3D" id="3.30.40.10">
    <property type="entry name" value="Zinc/RING finger domain, C3HC4 (zinc finger)"/>
    <property type="match status" value="1"/>
</dbReference>
<feature type="domain" description="RING-type" evidence="6">
    <location>
        <begin position="166"/>
        <end position="224"/>
    </location>
</feature>
<dbReference type="InterPro" id="IPR001841">
    <property type="entry name" value="Znf_RING"/>
</dbReference>
<dbReference type="GO" id="GO:0008270">
    <property type="term" value="F:zinc ion binding"/>
    <property type="evidence" value="ECO:0007669"/>
    <property type="project" value="UniProtKB-KW"/>
</dbReference>
<comment type="caution">
    <text evidence="7">The sequence shown here is derived from an EMBL/GenBank/DDBJ whole genome shotgun (WGS) entry which is preliminary data.</text>
</comment>
<feature type="region of interest" description="Disordered" evidence="5">
    <location>
        <begin position="34"/>
        <end position="54"/>
    </location>
</feature>
<dbReference type="InterPro" id="IPR027370">
    <property type="entry name" value="Znf-RING_euk"/>
</dbReference>
<gene>
    <name evidence="7" type="ORF">MKW94_005360</name>
</gene>
<keyword evidence="2 4" id="KW-0863">Zinc-finger</keyword>
<evidence type="ECO:0000313" key="8">
    <source>
        <dbReference type="Proteomes" id="UP001177140"/>
    </source>
</evidence>
<feature type="compositionally biased region" description="Polar residues" evidence="5">
    <location>
        <begin position="43"/>
        <end position="53"/>
    </location>
</feature>